<dbReference type="GeneID" id="93343480"/>
<sequence length="123" mass="13267">MATLELHTLINLEHAGWDALCSSRGADFYGQLMADDGVMILVNGAVLDRAAVQTSLNGAPAWDSYTITDERLIPAGPGAATLVYRAHARRGNEPPFDSIMSSTYAEIEGSPRLTVYQQTTTTH</sequence>
<accession>C5CBH9</accession>
<dbReference type="InterPro" id="IPR032710">
    <property type="entry name" value="NTF2-like_dom_sf"/>
</dbReference>
<gene>
    <name evidence="2" type="ordered locus">Mlut_16120</name>
    <name evidence="3" type="ORF">NCTC2665_00288</name>
</gene>
<dbReference type="HOGENOM" id="CLU_147392_0_0_11"/>
<dbReference type="SUPFAM" id="SSF54427">
    <property type="entry name" value="NTF2-like"/>
    <property type="match status" value="1"/>
</dbReference>
<name>C5CBH9_MICLC</name>
<dbReference type="EnsemblBacteria" id="ACS31102">
    <property type="protein sequence ID" value="ACS31102"/>
    <property type="gene ID" value="Mlut_16120"/>
</dbReference>
<dbReference type="STRING" id="465515.Mlut_16120"/>
<dbReference type="Proteomes" id="UP000000738">
    <property type="component" value="Chromosome"/>
</dbReference>
<reference evidence="3 5" key="3">
    <citation type="submission" date="2018-06" db="EMBL/GenBank/DDBJ databases">
        <authorList>
            <consortium name="Pathogen Informatics"/>
            <person name="Doyle S."/>
        </authorList>
    </citation>
    <scope>NUCLEOTIDE SEQUENCE [LARGE SCALE GENOMIC DNA]</scope>
    <source>
        <strain evidence="3 5">NCTC2665</strain>
    </source>
</reference>
<protein>
    <recommendedName>
        <fullName evidence="1">DUF4440 domain-containing protein</fullName>
    </recommendedName>
</protein>
<dbReference type="EMBL" id="CP001628">
    <property type="protein sequence ID" value="ACS31102.1"/>
    <property type="molecule type" value="Genomic_DNA"/>
</dbReference>
<dbReference type="Proteomes" id="UP000248985">
    <property type="component" value="Chromosome 1"/>
</dbReference>
<dbReference type="Gene3D" id="3.10.450.50">
    <property type="match status" value="1"/>
</dbReference>
<feature type="domain" description="DUF4440" evidence="1">
    <location>
        <begin position="11"/>
        <end position="107"/>
    </location>
</feature>
<evidence type="ECO:0000313" key="3">
    <source>
        <dbReference type="EMBL" id="SQG47528.1"/>
    </source>
</evidence>
<evidence type="ECO:0000313" key="5">
    <source>
        <dbReference type="Proteomes" id="UP000248985"/>
    </source>
</evidence>
<reference evidence="2" key="1">
    <citation type="submission" date="2009-05" db="EMBL/GenBank/DDBJ databases">
        <title>Complete sequence of Micrococcus luteus NCTC 2665.</title>
        <authorList>
            <consortium name="US DOE Joint Genome Institute"/>
            <person name="Lucas S."/>
            <person name="Copeland A."/>
            <person name="Lapidus A."/>
            <person name="Glavina del Rio T."/>
            <person name="Dalin E."/>
            <person name="Tice H."/>
            <person name="Bruce D."/>
            <person name="Goodwin L."/>
            <person name="Pitluck S."/>
            <person name="Lowry S."/>
            <person name="Larimer F."/>
            <person name="Land M."/>
            <person name="Hauser L."/>
            <person name="Kyrpides N."/>
            <person name="Lykidis A."/>
            <person name="Young M."/>
            <person name="Greenblatt C."/>
        </authorList>
    </citation>
    <scope>NUCLEOTIDE SEQUENCE</scope>
    <source>
        <strain evidence="2">NCTC 2665</strain>
    </source>
</reference>
<evidence type="ECO:0000313" key="4">
    <source>
        <dbReference type="Proteomes" id="UP000000738"/>
    </source>
</evidence>
<organism evidence="2 4">
    <name type="scientific">Micrococcus luteus (strain ATCC 4698 / DSM 20030 / JCM 1464 / CCM 169 / CCUG 5858 / IAM 1056 / NBRC 3333 / NCIMB 9278 / NCTC 2665 / VKM Ac-2230)</name>
    <name type="common">Micrococcus lysodeikticus</name>
    <dbReference type="NCBI Taxonomy" id="465515"/>
    <lineage>
        <taxon>Bacteria</taxon>
        <taxon>Bacillati</taxon>
        <taxon>Actinomycetota</taxon>
        <taxon>Actinomycetes</taxon>
        <taxon>Micrococcales</taxon>
        <taxon>Micrococcaceae</taxon>
        <taxon>Micrococcus</taxon>
    </lineage>
</organism>
<dbReference type="InterPro" id="IPR027843">
    <property type="entry name" value="DUF4440"/>
</dbReference>
<proteinExistence type="predicted"/>
<dbReference type="KEGG" id="mlu:Mlut_16120"/>
<dbReference type="Pfam" id="PF14534">
    <property type="entry name" value="DUF4440"/>
    <property type="match status" value="1"/>
</dbReference>
<dbReference type="eggNOG" id="ENOG5032WV4">
    <property type="taxonomic scope" value="Bacteria"/>
</dbReference>
<reference evidence="4" key="2">
    <citation type="journal article" date="2010" name="J. Bacteriol.">
        <title>Genome sequence of the Fleming strain of Micrococcus luteus, a simple free-living actinobacterium.</title>
        <authorList>
            <person name="Young M."/>
            <person name="Artsatbanov V."/>
            <person name="Beller H.R."/>
            <person name="Chandra G."/>
            <person name="Chater K.F."/>
            <person name="Dover L.G."/>
            <person name="Goh E.B."/>
            <person name="Kahan T."/>
            <person name="Kaprelyants A.S."/>
            <person name="Kyrpides N."/>
            <person name="Lapidus A."/>
            <person name="Lowry S.R."/>
            <person name="Lykidis A."/>
            <person name="Mahillon J."/>
            <person name="Markowitz V."/>
            <person name="Mavromatis K."/>
            <person name="Mukamolova G.V."/>
            <person name="Oren A."/>
            <person name="Rokem J.S."/>
            <person name="Smith M.C."/>
            <person name="Young D.I."/>
            <person name="Greenblatt C.L."/>
        </authorList>
    </citation>
    <scope>NUCLEOTIDE SEQUENCE [LARGE SCALE GENOMIC DNA]</scope>
    <source>
        <strain evidence="4">ATCC 4698 / DSM 20030 / JCM 1464 / NBRC 3333 / NCIMB 9278 / NCTC 2665 / VKM Ac-2230</strain>
    </source>
</reference>
<keyword evidence="4" id="KW-1185">Reference proteome</keyword>
<dbReference type="RefSeq" id="WP_010080480.1">
    <property type="nucleotide sequence ID" value="NC_012803.1"/>
</dbReference>
<dbReference type="EMBL" id="LS483396">
    <property type="protein sequence ID" value="SQG47528.1"/>
    <property type="molecule type" value="Genomic_DNA"/>
</dbReference>
<dbReference type="AlphaFoldDB" id="C5CBH9"/>
<evidence type="ECO:0000313" key="2">
    <source>
        <dbReference type="EMBL" id="ACS31102.1"/>
    </source>
</evidence>
<evidence type="ECO:0000259" key="1">
    <source>
        <dbReference type="Pfam" id="PF14534"/>
    </source>
</evidence>